<evidence type="ECO:0000313" key="2">
    <source>
        <dbReference type="Proteomes" id="UP001162992"/>
    </source>
</evidence>
<keyword evidence="2" id="KW-1185">Reference proteome</keyword>
<gene>
    <name evidence="1" type="ORF">O6H91_22G045300</name>
</gene>
<proteinExistence type="predicted"/>
<organism evidence="1 2">
    <name type="scientific">Diphasiastrum complanatum</name>
    <name type="common">Issler's clubmoss</name>
    <name type="synonym">Lycopodium complanatum</name>
    <dbReference type="NCBI Taxonomy" id="34168"/>
    <lineage>
        <taxon>Eukaryota</taxon>
        <taxon>Viridiplantae</taxon>
        <taxon>Streptophyta</taxon>
        <taxon>Embryophyta</taxon>
        <taxon>Tracheophyta</taxon>
        <taxon>Lycopodiopsida</taxon>
        <taxon>Lycopodiales</taxon>
        <taxon>Lycopodiaceae</taxon>
        <taxon>Lycopodioideae</taxon>
        <taxon>Diphasiastrum</taxon>
    </lineage>
</organism>
<accession>A0ACC2AGW6</accession>
<dbReference type="EMBL" id="CM055113">
    <property type="protein sequence ID" value="KAJ7516159.1"/>
    <property type="molecule type" value="Genomic_DNA"/>
</dbReference>
<protein>
    <submittedName>
        <fullName evidence="1">Uncharacterized protein</fullName>
    </submittedName>
</protein>
<comment type="caution">
    <text evidence="1">The sequence shown here is derived from an EMBL/GenBank/DDBJ whole genome shotgun (WGS) entry which is preliminary data.</text>
</comment>
<sequence length="665" mass="74496">MPLLVQCVCFPIAIAMAPGKVSFVSDKERRNSRVAENEAGKILEGKGFYVLMPDNKADYPEFKTPARSLGTCIIFRFVFLTAICIAMIMCLLLLICLYQPLLAPAKSVKDTARSKQSASKLPVPSTTKGERSANLVDKFLSSQRTAFHFQPEKNWMNDPNGPMFYRGYYHFFYQYNPDAAVWGNITWGHSVSTDLIHWHPLNLAMVPDQWYDAEGVWSGSATVLPDGKPIILYTGLSNESVQSQNMAVPEDSFDPLLRKWVKVPQNPMLVPPPGIGYTDFRDPTTAWLESDRLWRIAIGAKEGTTGLALVYKTSDFLDWSLQSNFLHKVAGTGMWECVDFYPVSLTGTNGMDTSKVEVDLLVKHVLKASLYDNKHDYYTVGVYSGDFKTFIPDDPAKDIGLGLRYDYGKFYASKTFYDPAQERRILWGWVNESDSELDDLKKGWASVQTIPRTLILDRHTGSNLLQWPVHELESLRGDKVVFQDKVLDGGALVKVDGASGAQLDIEVSFKYPDVHKLYLPEQKEYECSQGGATLRGVFGPFGLLVFAADNLVEQTAVYFYLTLRPDGKWVTTVCSDQSRSSLATGIDRTVYGTAINKSPTENFLSLRLIVDHSIVETFVQQGIACITSRVYPTIAIDRDAHVFLFNNGSESITMQTLQVWQMSSA</sequence>
<evidence type="ECO:0000313" key="1">
    <source>
        <dbReference type="EMBL" id="KAJ7516159.1"/>
    </source>
</evidence>
<dbReference type="Proteomes" id="UP001162992">
    <property type="component" value="Chromosome 22"/>
</dbReference>
<reference evidence="2" key="1">
    <citation type="journal article" date="2024" name="Proc. Natl. Acad. Sci. U.S.A.">
        <title>Extraordinary preservation of gene collinearity over three hundred million years revealed in homosporous lycophytes.</title>
        <authorList>
            <person name="Li C."/>
            <person name="Wickell D."/>
            <person name="Kuo L.Y."/>
            <person name="Chen X."/>
            <person name="Nie B."/>
            <person name="Liao X."/>
            <person name="Peng D."/>
            <person name="Ji J."/>
            <person name="Jenkins J."/>
            <person name="Williams M."/>
            <person name="Shu S."/>
            <person name="Plott C."/>
            <person name="Barry K."/>
            <person name="Rajasekar S."/>
            <person name="Grimwood J."/>
            <person name="Han X."/>
            <person name="Sun S."/>
            <person name="Hou Z."/>
            <person name="He W."/>
            <person name="Dai G."/>
            <person name="Sun C."/>
            <person name="Schmutz J."/>
            <person name="Leebens-Mack J.H."/>
            <person name="Li F.W."/>
            <person name="Wang L."/>
        </authorList>
    </citation>
    <scope>NUCLEOTIDE SEQUENCE [LARGE SCALE GENOMIC DNA]</scope>
    <source>
        <strain evidence="2">cv. PW_Plant_1</strain>
    </source>
</reference>
<name>A0ACC2AGW6_DIPCM</name>